<dbReference type="GO" id="GO:0004190">
    <property type="term" value="F:aspartic-type endopeptidase activity"/>
    <property type="evidence" value="ECO:0007669"/>
    <property type="project" value="InterPro"/>
</dbReference>
<sequence length="301" mass="34330">MRKTVKIDGYDFDALIDTGSTITLIRESVYQILGRPTLNPTKIKLTSFGKSENKPFGSFKSTIDIEGNKFMTDIYVIDNSQTTIDIIIGTDVLKQTEFKISAKVKLEEKYEILQETFKITEKRLVEKEIECASLTEKILIVNALTESNNHPKTSMSTKKREIKPSKSKTKKLKFSGRNVNKTSDSDENQALAKEKNDLLRQIDFLNSIILDTKLKEPNKSKAQFVQKRKQIHIYKKGKPVAIKRTQFGTGLKLRPNFYGPYLVKTVKPHDRNEVEKVGQHEGPHLTSTAVDFMKRWSTADA</sequence>
<feature type="compositionally biased region" description="Basic residues" evidence="2">
    <location>
        <begin position="165"/>
        <end position="174"/>
    </location>
</feature>
<evidence type="ECO:0000313" key="3">
    <source>
        <dbReference type="EMBL" id="GFY63856.1"/>
    </source>
</evidence>
<reference evidence="3" key="1">
    <citation type="submission" date="2020-08" db="EMBL/GenBank/DDBJ databases">
        <title>Multicomponent nature underlies the extraordinary mechanical properties of spider dragline silk.</title>
        <authorList>
            <person name="Kono N."/>
            <person name="Nakamura H."/>
            <person name="Mori M."/>
            <person name="Yoshida Y."/>
            <person name="Ohtoshi R."/>
            <person name="Malay A.D."/>
            <person name="Moran D.A.P."/>
            <person name="Tomita M."/>
            <person name="Numata K."/>
            <person name="Arakawa K."/>
        </authorList>
    </citation>
    <scope>NUCLEOTIDE SEQUENCE</scope>
</reference>
<dbReference type="OrthoDB" id="8065943at2759"/>
<dbReference type="SUPFAM" id="SSF50630">
    <property type="entry name" value="Acid proteases"/>
    <property type="match status" value="1"/>
</dbReference>
<feature type="coiled-coil region" evidence="1">
    <location>
        <begin position="103"/>
        <end position="130"/>
    </location>
</feature>
<dbReference type="CDD" id="cd00303">
    <property type="entry name" value="retropepsin_like"/>
    <property type="match status" value="1"/>
</dbReference>
<dbReference type="Gene3D" id="2.40.70.10">
    <property type="entry name" value="Acid Proteases"/>
    <property type="match status" value="1"/>
</dbReference>
<keyword evidence="1" id="KW-0175">Coiled coil</keyword>
<keyword evidence="4" id="KW-1185">Reference proteome</keyword>
<dbReference type="PROSITE" id="PS00141">
    <property type="entry name" value="ASP_PROTEASE"/>
    <property type="match status" value="1"/>
</dbReference>
<protein>
    <submittedName>
        <fullName evidence="3">Pro-Pol polyprotein</fullName>
    </submittedName>
</protein>
<dbReference type="Proteomes" id="UP000886998">
    <property type="component" value="Unassembled WGS sequence"/>
</dbReference>
<accession>A0A8X6Y390</accession>
<dbReference type="Pfam" id="PF13650">
    <property type="entry name" value="Asp_protease_2"/>
    <property type="match status" value="1"/>
</dbReference>
<dbReference type="EMBL" id="BMAV01014961">
    <property type="protein sequence ID" value="GFY63856.1"/>
    <property type="molecule type" value="Genomic_DNA"/>
</dbReference>
<dbReference type="InterPro" id="IPR021109">
    <property type="entry name" value="Peptidase_aspartic_dom_sf"/>
</dbReference>
<organism evidence="3 4">
    <name type="scientific">Trichonephila inaurata madagascariensis</name>
    <dbReference type="NCBI Taxonomy" id="2747483"/>
    <lineage>
        <taxon>Eukaryota</taxon>
        <taxon>Metazoa</taxon>
        <taxon>Ecdysozoa</taxon>
        <taxon>Arthropoda</taxon>
        <taxon>Chelicerata</taxon>
        <taxon>Arachnida</taxon>
        <taxon>Araneae</taxon>
        <taxon>Araneomorphae</taxon>
        <taxon>Entelegynae</taxon>
        <taxon>Araneoidea</taxon>
        <taxon>Nephilidae</taxon>
        <taxon>Trichonephila</taxon>
        <taxon>Trichonephila inaurata</taxon>
    </lineage>
</organism>
<evidence type="ECO:0000256" key="2">
    <source>
        <dbReference type="SAM" id="MobiDB-lite"/>
    </source>
</evidence>
<dbReference type="AlphaFoldDB" id="A0A8X6Y390"/>
<dbReference type="PANTHER" id="PTHR36943">
    <property type="entry name" value="CCHC-TYPE DOMAIN-CONTAINING PROTEIN"/>
    <property type="match status" value="1"/>
</dbReference>
<comment type="caution">
    <text evidence="3">The sequence shown here is derived from an EMBL/GenBank/DDBJ whole genome shotgun (WGS) entry which is preliminary data.</text>
</comment>
<proteinExistence type="predicted"/>
<dbReference type="GO" id="GO:0006508">
    <property type="term" value="P:proteolysis"/>
    <property type="evidence" value="ECO:0007669"/>
    <property type="project" value="InterPro"/>
</dbReference>
<feature type="region of interest" description="Disordered" evidence="2">
    <location>
        <begin position="149"/>
        <end position="188"/>
    </location>
</feature>
<evidence type="ECO:0000256" key="1">
    <source>
        <dbReference type="SAM" id="Coils"/>
    </source>
</evidence>
<evidence type="ECO:0000313" key="4">
    <source>
        <dbReference type="Proteomes" id="UP000886998"/>
    </source>
</evidence>
<gene>
    <name evidence="3" type="primary">pol_1371</name>
    <name evidence="3" type="ORF">TNIN_182781</name>
</gene>
<dbReference type="PANTHER" id="PTHR36943:SF1">
    <property type="entry name" value="CCHC-TYPE DOMAIN-CONTAINING PROTEIN"/>
    <property type="match status" value="1"/>
</dbReference>
<dbReference type="InterPro" id="IPR001969">
    <property type="entry name" value="Aspartic_peptidase_AS"/>
</dbReference>
<name>A0A8X6Y390_9ARAC</name>